<dbReference type="AlphaFoldDB" id="A0A380NWT3"/>
<evidence type="ECO:0000313" key="1">
    <source>
        <dbReference type="EMBL" id="SUP52474.1"/>
    </source>
</evidence>
<accession>A0A380NWT3</accession>
<dbReference type="EMBL" id="UHIV01000001">
    <property type="protein sequence ID" value="SUP52474.1"/>
    <property type="molecule type" value="Genomic_DNA"/>
</dbReference>
<organism evidence="1 2">
    <name type="scientific">Weissella viridescens</name>
    <name type="common">Lactobacillus viridescens</name>
    <dbReference type="NCBI Taxonomy" id="1629"/>
    <lineage>
        <taxon>Bacteria</taxon>
        <taxon>Bacillati</taxon>
        <taxon>Bacillota</taxon>
        <taxon>Bacilli</taxon>
        <taxon>Lactobacillales</taxon>
        <taxon>Lactobacillaceae</taxon>
        <taxon>Weissella</taxon>
    </lineage>
</organism>
<dbReference type="GO" id="GO:0003677">
    <property type="term" value="F:DNA binding"/>
    <property type="evidence" value="ECO:0007669"/>
    <property type="project" value="InterPro"/>
</dbReference>
<dbReference type="InterPro" id="IPR020847">
    <property type="entry name" value="AP_endonuclease_F1_BS"/>
</dbReference>
<protein>
    <submittedName>
        <fullName evidence="1">Exodeoxyribonuclease III (Xth)</fullName>
    </submittedName>
</protein>
<proteinExistence type="predicted"/>
<gene>
    <name evidence="1" type="ORF">NCTC13645_00363</name>
</gene>
<dbReference type="Gene3D" id="3.60.10.10">
    <property type="entry name" value="Endonuclease/exonuclease/phosphatase"/>
    <property type="match status" value="1"/>
</dbReference>
<dbReference type="InterPro" id="IPR036691">
    <property type="entry name" value="Endo/exonu/phosph_ase_sf"/>
</dbReference>
<sequence>MPTFISWNIDSINAAVEHKSPRGEMTWATLQHLAELAPDVLAIQETKLRPTGLTKNKRLRLMSFSQNIIAI</sequence>
<dbReference type="Proteomes" id="UP000254621">
    <property type="component" value="Unassembled WGS sequence"/>
</dbReference>
<dbReference type="GO" id="GO:0004519">
    <property type="term" value="F:endonuclease activity"/>
    <property type="evidence" value="ECO:0007669"/>
    <property type="project" value="InterPro"/>
</dbReference>
<dbReference type="GO" id="GO:0006281">
    <property type="term" value="P:DNA repair"/>
    <property type="evidence" value="ECO:0007669"/>
    <property type="project" value="InterPro"/>
</dbReference>
<dbReference type="PROSITE" id="PS00726">
    <property type="entry name" value="AP_NUCLEASE_F1_1"/>
    <property type="match status" value="1"/>
</dbReference>
<evidence type="ECO:0000313" key="2">
    <source>
        <dbReference type="Proteomes" id="UP000254621"/>
    </source>
</evidence>
<name>A0A380NWT3_WEIVI</name>
<reference evidence="1 2" key="1">
    <citation type="submission" date="2018-06" db="EMBL/GenBank/DDBJ databases">
        <authorList>
            <consortium name="Pathogen Informatics"/>
            <person name="Doyle S."/>
        </authorList>
    </citation>
    <scope>NUCLEOTIDE SEQUENCE [LARGE SCALE GENOMIC DNA]</scope>
    <source>
        <strain evidence="1 2">NCTC13645</strain>
    </source>
</reference>
<dbReference type="SUPFAM" id="SSF56219">
    <property type="entry name" value="DNase I-like"/>
    <property type="match status" value="1"/>
</dbReference>